<keyword evidence="4" id="KW-1185">Reference proteome</keyword>
<dbReference type="AlphaFoldDB" id="A0A1L9RX16"/>
<gene>
    <name evidence="3" type="ORF">ASPWEDRAFT_104096</name>
</gene>
<proteinExistence type="predicted"/>
<dbReference type="InterPro" id="IPR023393">
    <property type="entry name" value="START-like_dom_sf"/>
</dbReference>
<feature type="region of interest" description="Disordered" evidence="1">
    <location>
        <begin position="312"/>
        <end position="350"/>
    </location>
</feature>
<dbReference type="RefSeq" id="XP_040693109.1">
    <property type="nucleotide sequence ID" value="XM_040827621.1"/>
</dbReference>
<organism evidence="3 4">
    <name type="scientific">Aspergillus wentii DTO 134E9</name>
    <dbReference type="NCBI Taxonomy" id="1073089"/>
    <lineage>
        <taxon>Eukaryota</taxon>
        <taxon>Fungi</taxon>
        <taxon>Dikarya</taxon>
        <taxon>Ascomycota</taxon>
        <taxon>Pezizomycotina</taxon>
        <taxon>Eurotiomycetes</taxon>
        <taxon>Eurotiomycetidae</taxon>
        <taxon>Eurotiales</taxon>
        <taxon>Aspergillaceae</taxon>
        <taxon>Aspergillus</taxon>
        <taxon>Aspergillus subgen. Cremei</taxon>
    </lineage>
</organism>
<dbReference type="Pfam" id="PF11274">
    <property type="entry name" value="DUF3074"/>
    <property type="match status" value="1"/>
</dbReference>
<evidence type="ECO:0000259" key="2">
    <source>
        <dbReference type="Pfam" id="PF11274"/>
    </source>
</evidence>
<feature type="region of interest" description="Disordered" evidence="1">
    <location>
        <begin position="381"/>
        <end position="545"/>
    </location>
</feature>
<dbReference type="SUPFAM" id="SSF55961">
    <property type="entry name" value="Bet v1-like"/>
    <property type="match status" value="1"/>
</dbReference>
<feature type="non-terminal residue" evidence="3">
    <location>
        <position position="1"/>
    </location>
</feature>
<accession>A0A1L9RX16</accession>
<feature type="compositionally biased region" description="Low complexity" evidence="1">
    <location>
        <begin position="495"/>
        <end position="531"/>
    </location>
</feature>
<feature type="compositionally biased region" description="Acidic residues" evidence="1">
    <location>
        <begin position="329"/>
        <end position="347"/>
    </location>
</feature>
<dbReference type="Proteomes" id="UP000184383">
    <property type="component" value="Unassembled WGS sequence"/>
</dbReference>
<feature type="region of interest" description="Disordered" evidence="1">
    <location>
        <begin position="561"/>
        <end position="592"/>
    </location>
</feature>
<dbReference type="PANTHER" id="PTHR40370">
    <property type="entry name" value="EXPRESSED PROTEIN"/>
    <property type="match status" value="1"/>
</dbReference>
<dbReference type="CDD" id="cd08864">
    <property type="entry name" value="SRPBCC_DUF3074"/>
    <property type="match status" value="1"/>
</dbReference>
<feature type="compositionally biased region" description="Basic and acidic residues" evidence="1">
    <location>
        <begin position="392"/>
        <end position="407"/>
    </location>
</feature>
<name>A0A1L9RX16_ASPWE</name>
<dbReference type="InterPro" id="IPR024500">
    <property type="entry name" value="DUF3074"/>
</dbReference>
<evidence type="ECO:0000313" key="3">
    <source>
        <dbReference type="EMBL" id="OJJ39433.1"/>
    </source>
</evidence>
<dbReference type="GeneID" id="63743469"/>
<evidence type="ECO:0000313" key="4">
    <source>
        <dbReference type="Proteomes" id="UP000184383"/>
    </source>
</evidence>
<feature type="compositionally biased region" description="Basic and acidic residues" evidence="1">
    <location>
        <begin position="319"/>
        <end position="328"/>
    </location>
</feature>
<reference evidence="4" key="1">
    <citation type="journal article" date="2017" name="Genome Biol.">
        <title>Comparative genomics reveals high biological diversity and specific adaptations in the industrially and medically important fungal genus Aspergillus.</title>
        <authorList>
            <person name="de Vries R.P."/>
            <person name="Riley R."/>
            <person name="Wiebenga A."/>
            <person name="Aguilar-Osorio G."/>
            <person name="Amillis S."/>
            <person name="Uchima C.A."/>
            <person name="Anderluh G."/>
            <person name="Asadollahi M."/>
            <person name="Askin M."/>
            <person name="Barry K."/>
            <person name="Battaglia E."/>
            <person name="Bayram O."/>
            <person name="Benocci T."/>
            <person name="Braus-Stromeyer S.A."/>
            <person name="Caldana C."/>
            <person name="Canovas D."/>
            <person name="Cerqueira G.C."/>
            <person name="Chen F."/>
            <person name="Chen W."/>
            <person name="Choi C."/>
            <person name="Clum A."/>
            <person name="Dos Santos R.A."/>
            <person name="Damasio A.R."/>
            <person name="Diallinas G."/>
            <person name="Emri T."/>
            <person name="Fekete E."/>
            <person name="Flipphi M."/>
            <person name="Freyberg S."/>
            <person name="Gallo A."/>
            <person name="Gournas C."/>
            <person name="Habgood R."/>
            <person name="Hainaut M."/>
            <person name="Harispe M.L."/>
            <person name="Henrissat B."/>
            <person name="Hilden K.S."/>
            <person name="Hope R."/>
            <person name="Hossain A."/>
            <person name="Karabika E."/>
            <person name="Karaffa L."/>
            <person name="Karanyi Z."/>
            <person name="Krasevec N."/>
            <person name="Kuo A."/>
            <person name="Kusch H."/>
            <person name="LaButti K."/>
            <person name="Lagendijk E.L."/>
            <person name="Lapidus A."/>
            <person name="Levasseur A."/>
            <person name="Lindquist E."/>
            <person name="Lipzen A."/>
            <person name="Logrieco A.F."/>
            <person name="MacCabe A."/>
            <person name="Maekelae M.R."/>
            <person name="Malavazi I."/>
            <person name="Melin P."/>
            <person name="Meyer V."/>
            <person name="Mielnichuk N."/>
            <person name="Miskei M."/>
            <person name="Molnar A.P."/>
            <person name="Mule G."/>
            <person name="Ngan C.Y."/>
            <person name="Orejas M."/>
            <person name="Orosz E."/>
            <person name="Ouedraogo J.P."/>
            <person name="Overkamp K.M."/>
            <person name="Park H.-S."/>
            <person name="Perrone G."/>
            <person name="Piumi F."/>
            <person name="Punt P.J."/>
            <person name="Ram A.F."/>
            <person name="Ramon A."/>
            <person name="Rauscher S."/>
            <person name="Record E."/>
            <person name="Riano-Pachon D.M."/>
            <person name="Robert V."/>
            <person name="Roehrig J."/>
            <person name="Ruller R."/>
            <person name="Salamov A."/>
            <person name="Salih N.S."/>
            <person name="Samson R.A."/>
            <person name="Sandor E."/>
            <person name="Sanguinetti M."/>
            <person name="Schuetze T."/>
            <person name="Sepcic K."/>
            <person name="Shelest E."/>
            <person name="Sherlock G."/>
            <person name="Sophianopoulou V."/>
            <person name="Squina F.M."/>
            <person name="Sun H."/>
            <person name="Susca A."/>
            <person name="Todd R.B."/>
            <person name="Tsang A."/>
            <person name="Unkles S.E."/>
            <person name="van de Wiele N."/>
            <person name="van Rossen-Uffink D."/>
            <person name="Oliveira J.V."/>
            <person name="Vesth T.C."/>
            <person name="Visser J."/>
            <person name="Yu J.-H."/>
            <person name="Zhou M."/>
            <person name="Andersen M.R."/>
            <person name="Archer D.B."/>
            <person name="Baker S.E."/>
            <person name="Benoit I."/>
            <person name="Brakhage A.A."/>
            <person name="Braus G.H."/>
            <person name="Fischer R."/>
            <person name="Frisvad J.C."/>
            <person name="Goldman G.H."/>
            <person name="Houbraken J."/>
            <person name="Oakley B."/>
            <person name="Pocsi I."/>
            <person name="Scazzocchio C."/>
            <person name="Seiboth B."/>
            <person name="vanKuyk P.A."/>
            <person name="Wortman J."/>
            <person name="Dyer P.S."/>
            <person name="Grigoriev I.V."/>
        </authorList>
    </citation>
    <scope>NUCLEOTIDE SEQUENCE [LARGE SCALE GENOMIC DNA]</scope>
    <source>
        <strain evidence="4">DTO 134E9</strain>
    </source>
</reference>
<dbReference type="EMBL" id="KV878210">
    <property type="protein sequence ID" value="OJJ39433.1"/>
    <property type="molecule type" value="Genomic_DNA"/>
</dbReference>
<feature type="compositionally biased region" description="Basic and acidic residues" evidence="1">
    <location>
        <begin position="572"/>
        <end position="592"/>
    </location>
</feature>
<dbReference type="STRING" id="1073089.A0A1L9RX16"/>
<dbReference type="OrthoDB" id="5403181at2759"/>
<feature type="compositionally biased region" description="Basic and acidic residues" evidence="1">
    <location>
        <begin position="448"/>
        <end position="494"/>
    </location>
</feature>
<dbReference type="VEuPathDB" id="FungiDB:ASPWEDRAFT_104096"/>
<feature type="domain" description="DUF3074" evidence="2">
    <location>
        <begin position="116"/>
        <end position="307"/>
    </location>
</feature>
<dbReference type="PANTHER" id="PTHR40370:SF1">
    <property type="entry name" value="DUF3074 DOMAIN-CONTAINING PROTEIN"/>
    <property type="match status" value="1"/>
</dbReference>
<dbReference type="Gene3D" id="3.30.530.20">
    <property type="match status" value="1"/>
</dbReference>
<evidence type="ECO:0000256" key="1">
    <source>
        <dbReference type="SAM" id="MobiDB-lite"/>
    </source>
</evidence>
<sequence length="636" mass="70035">PMSSLQEALQCLSPTPWAEVPQTQNELRAYITDISNKAKLIVDSIPESPPPDPNYVAADSALARVSNSSVRVSDSDPEIQSLQQQWGKAIKISSVKDNPFAIPVYKLAGGDGRGAWFARRSVHEGLPFSTWKGKFSSEMDETLKANQECMGRGGIPDKAVRGIGAEQEIESVSVMDEAGKSVLGTVKVYHVSARFPRPTTSRDFVVLGVSWEGDVGGLEGGRCCMTVSKPCSHPDAPAGEAYIRGEYESVEVVREIPVKRDGEEESNPVEWIMVTRSDPGGNIPRWMVEKGTPKSICSDTVKFLDWVCRDTPLIEPESEQPREAKSDQEDGDTDSDSDSDSEYDSASEEPHNGLIASFAYLLNAGLERYAPQAVLDYIPQHSHSRESSQQLGEKHTTDDQTLSDKKSLQNNGDAESHLSPDKASLMSGNSGLASIENGHTIPPSEIMQMDKKGKMTSNERHLAKLAERKRDVESKLETVRAEIESLHLERELSSSEHPNSSASSLAKPPDSSPSSSNINHSHNRNKSSSNLETAQMHKAASGLFGTESKLLKELGKIEKEQLKLTSKIESQAQKDAKREEKSRDRSKTDAMRREIEELKKEVDRLRTERRQWLELVGTLEAENTRLASKAGVGEDK</sequence>
<protein>
    <recommendedName>
        <fullName evidence="2">DUF3074 domain-containing protein</fullName>
    </recommendedName>
</protein>